<dbReference type="AlphaFoldDB" id="A0A8T0W9K3"/>
<evidence type="ECO:0000313" key="1">
    <source>
        <dbReference type="EMBL" id="KAG2644410.1"/>
    </source>
</evidence>
<name>A0A8T0W9K3_PANVG</name>
<keyword evidence="2" id="KW-1185">Reference proteome</keyword>
<dbReference type="Proteomes" id="UP000823388">
    <property type="component" value="Chromosome 2K"/>
</dbReference>
<accession>A0A8T0W9K3</accession>
<reference evidence="1" key="1">
    <citation type="submission" date="2020-05" db="EMBL/GenBank/DDBJ databases">
        <title>WGS assembly of Panicum virgatum.</title>
        <authorList>
            <person name="Lovell J.T."/>
            <person name="Jenkins J."/>
            <person name="Shu S."/>
            <person name="Juenger T.E."/>
            <person name="Schmutz J."/>
        </authorList>
    </citation>
    <scope>NUCLEOTIDE SEQUENCE</scope>
    <source>
        <strain evidence="1">AP13</strain>
    </source>
</reference>
<gene>
    <name evidence="1" type="ORF">PVAP13_2KG203050</name>
</gene>
<protein>
    <submittedName>
        <fullName evidence="1">Uncharacterized protein</fullName>
    </submittedName>
</protein>
<proteinExistence type="predicted"/>
<organism evidence="1 2">
    <name type="scientific">Panicum virgatum</name>
    <name type="common">Blackwell switchgrass</name>
    <dbReference type="NCBI Taxonomy" id="38727"/>
    <lineage>
        <taxon>Eukaryota</taxon>
        <taxon>Viridiplantae</taxon>
        <taxon>Streptophyta</taxon>
        <taxon>Embryophyta</taxon>
        <taxon>Tracheophyta</taxon>
        <taxon>Spermatophyta</taxon>
        <taxon>Magnoliopsida</taxon>
        <taxon>Liliopsida</taxon>
        <taxon>Poales</taxon>
        <taxon>Poaceae</taxon>
        <taxon>PACMAD clade</taxon>
        <taxon>Panicoideae</taxon>
        <taxon>Panicodae</taxon>
        <taxon>Paniceae</taxon>
        <taxon>Panicinae</taxon>
        <taxon>Panicum</taxon>
        <taxon>Panicum sect. Hiantes</taxon>
    </lineage>
</organism>
<comment type="caution">
    <text evidence="1">The sequence shown here is derived from an EMBL/GenBank/DDBJ whole genome shotgun (WGS) entry which is preliminary data.</text>
</comment>
<dbReference type="EMBL" id="CM029039">
    <property type="protein sequence ID" value="KAG2644410.1"/>
    <property type="molecule type" value="Genomic_DNA"/>
</dbReference>
<evidence type="ECO:0000313" key="2">
    <source>
        <dbReference type="Proteomes" id="UP000823388"/>
    </source>
</evidence>
<sequence>MPLLSLLQIASAHQFSLPSCLLLSSVLSLRGQPIGMSSHTGPIDLDSYARDCLPIRMRQCSSVSDALSVVDLDLDTSVICPNSELELPIQSFRIQILYTAF</sequence>